<dbReference type="EMBL" id="JAGGKI010000011">
    <property type="protein sequence ID" value="MBP1894984.1"/>
    <property type="molecule type" value="Genomic_DNA"/>
</dbReference>
<name>A0ABS4FFF7_9BACL</name>
<organism evidence="1 2">
    <name type="scientific">Paenibacillus lactis</name>
    <dbReference type="NCBI Taxonomy" id="228574"/>
    <lineage>
        <taxon>Bacteria</taxon>
        <taxon>Bacillati</taxon>
        <taxon>Bacillota</taxon>
        <taxon>Bacilli</taxon>
        <taxon>Bacillales</taxon>
        <taxon>Paenibacillaceae</taxon>
        <taxon>Paenibacillus</taxon>
    </lineage>
</organism>
<sequence length="55" mass="5994">MTAPIMLSPFFNLGASTYRNTLALSVGDHTPAVTWENVNRLLDDMVRELTDGSPG</sequence>
<proteinExistence type="predicted"/>
<evidence type="ECO:0000313" key="2">
    <source>
        <dbReference type="Proteomes" id="UP000706926"/>
    </source>
</evidence>
<keyword evidence="2" id="KW-1185">Reference proteome</keyword>
<accession>A0ABS4FFF7</accession>
<comment type="caution">
    <text evidence="1">The sequence shown here is derived from an EMBL/GenBank/DDBJ whole genome shotgun (WGS) entry which is preliminary data.</text>
</comment>
<gene>
    <name evidence="1" type="ORF">J2Z18_004093</name>
</gene>
<dbReference type="Proteomes" id="UP000706926">
    <property type="component" value="Unassembled WGS sequence"/>
</dbReference>
<dbReference type="RefSeq" id="WP_157462167.1">
    <property type="nucleotide sequence ID" value="NZ_CBCSDU010000107.1"/>
</dbReference>
<protein>
    <submittedName>
        <fullName evidence="1">NRPS condensation-like uncharacterized protein</fullName>
    </submittedName>
</protein>
<reference evidence="1 2" key="1">
    <citation type="submission" date="2021-03" db="EMBL/GenBank/DDBJ databases">
        <title>Genomic Encyclopedia of Type Strains, Phase IV (KMG-IV): sequencing the most valuable type-strain genomes for metagenomic binning, comparative biology and taxonomic classification.</title>
        <authorList>
            <person name="Goeker M."/>
        </authorList>
    </citation>
    <scope>NUCLEOTIDE SEQUENCE [LARGE SCALE GENOMIC DNA]</scope>
    <source>
        <strain evidence="1 2">DSM 15596</strain>
    </source>
</reference>
<dbReference type="GeneID" id="95406013"/>
<evidence type="ECO:0000313" key="1">
    <source>
        <dbReference type="EMBL" id="MBP1894984.1"/>
    </source>
</evidence>